<keyword evidence="3" id="KW-0436">Ligase</keyword>
<keyword evidence="4" id="KW-1185">Reference proteome</keyword>
<dbReference type="Proteomes" id="UP000575083">
    <property type="component" value="Unassembled WGS sequence"/>
</dbReference>
<evidence type="ECO:0000313" key="4">
    <source>
        <dbReference type="Proteomes" id="UP000575083"/>
    </source>
</evidence>
<dbReference type="Gene3D" id="3.30.470.20">
    <property type="entry name" value="ATP-grasp fold, B domain"/>
    <property type="match status" value="1"/>
</dbReference>
<evidence type="ECO:0000259" key="2">
    <source>
        <dbReference type="PROSITE" id="PS50975"/>
    </source>
</evidence>
<dbReference type="GO" id="GO:0009432">
    <property type="term" value="P:SOS response"/>
    <property type="evidence" value="ECO:0007669"/>
    <property type="project" value="TreeGrafter"/>
</dbReference>
<dbReference type="Gene3D" id="3.30.1490.20">
    <property type="entry name" value="ATP-grasp fold, A domain"/>
    <property type="match status" value="1"/>
</dbReference>
<comment type="caution">
    <text evidence="3">The sequence shown here is derived from an EMBL/GenBank/DDBJ whole genome shotgun (WGS) entry which is preliminary data.</text>
</comment>
<dbReference type="PROSITE" id="PS50975">
    <property type="entry name" value="ATP_GRASP"/>
    <property type="match status" value="1"/>
</dbReference>
<dbReference type="InterPro" id="IPR011761">
    <property type="entry name" value="ATP-grasp"/>
</dbReference>
<reference evidence="3 4" key="1">
    <citation type="submission" date="2020-08" db="EMBL/GenBank/DDBJ databases">
        <title>Functional genomics of gut bacteria from endangered species of beetles.</title>
        <authorList>
            <person name="Carlos-Shanley C."/>
        </authorList>
    </citation>
    <scope>NUCLEOTIDE SEQUENCE [LARGE SCALE GENOMIC DNA]</scope>
    <source>
        <strain evidence="3 4">S00198</strain>
    </source>
</reference>
<keyword evidence="1" id="KW-0547">Nucleotide-binding</keyword>
<dbReference type="SUPFAM" id="SSF56059">
    <property type="entry name" value="Glutathione synthetase ATP-binding domain-like"/>
    <property type="match status" value="1"/>
</dbReference>
<proteinExistence type="predicted"/>
<dbReference type="InterPro" id="IPR013651">
    <property type="entry name" value="ATP-grasp_RimK-type"/>
</dbReference>
<dbReference type="GO" id="GO:0005524">
    <property type="term" value="F:ATP binding"/>
    <property type="evidence" value="ECO:0007669"/>
    <property type="project" value="UniProtKB-UniRule"/>
</dbReference>
<dbReference type="PANTHER" id="PTHR21621">
    <property type="entry name" value="RIBOSOMAL PROTEIN S6 MODIFICATION PROTEIN"/>
    <property type="match status" value="1"/>
</dbReference>
<dbReference type="Pfam" id="PF08443">
    <property type="entry name" value="RimK"/>
    <property type="match status" value="1"/>
</dbReference>
<dbReference type="EMBL" id="JACHLK010000023">
    <property type="protein sequence ID" value="MBB6563761.1"/>
    <property type="molecule type" value="Genomic_DNA"/>
</dbReference>
<protein>
    <submittedName>
        <fullName evidence="3">Glutathione synthase/RimK-type ligase-like ATP-grasp enzyme</fullName>
    </submittedName>
</protein>
<dbReference type="RefSeq" id="WP_260420457.1">
    <property type="nucleotide sequence ID" value="NZ_JACHLK010000023.1"/>
</dbReference>
<keyword evidence="1" id="KW-0067">ATP-binding</keyword>
<feature type="domain" description="ATP-grasp" evidence="2">
    <location>
        <begin position="20"/>
        <end position="210"/>
    </location>
</feature>
<sequence length="231" mass="24892">MPVIDDPVSILRCTNKAYLAELLRGHGIATPRTHMVSRRTVCELPQGLGFPVVVKVPDGSFSRSVKRADTPAQLQEIARAMLRESEIILVQEYMYTDFDWRIGMVGGHPLFAAKYFMCDGHWQILQHGDNGQFTEGRTQAVALLDVPAQVLAAATAAARLVGEGFYGVDLKCNAGGAHVIEINDNPNLDVGVEDAIGGDAVYRSLLGHLLGRMERRSQGASGSPTPLPAGA</sequence>
<organism evidence="3 4">
    <name type="scientific">Acidovorax soli</name>
    <dbReference type="NCBI Taxonomy" id="592050"/>
    <lineage>
        <taxon>Bacteria</taxon>
        <taxon>Pseudomonadati</taxon>
        <taxon>Pseudomonadota</taxon>
        <taxon>Betaproteobacteria</taxon>
        <taxon>Burkholderiales</taxon>
        <taxon>Comamonadaceae</taxon>
        <taxon>Acidovorax</taxon>
    </lineage>
</organism>
<evidence type="ECO:0000313" key="3">
    <source>
        <dbReference type="EMBL" id="MBB6563761.1"/>
    </source>
</evidence>
<dbReference type="GO" id="GO:0018169">
    <property type="term" value="F:ribosomal S6-glutamic acid ligase activity"/>
    <property type="evidence" value="ECO:0007669"/>
    <property type="project" value="TreeGrafter"/>
</dbReference>
<accession>A0A7X0UCS6</accession>
<dbReference type="GO" id="GO:0005737">
    <property type="term" value="C:cytoplasm"/>
    <property type="evidence" value="ECO:0007669"/>
    <property type="project" value="TreeGrafter"/>
</dbReference>
<dbReference type="GO" id="GO:0046872">
    <property type="term" value="F:metal ion binding"/>
    <property type="evidence" value="ECO:0007669"/>
    <property type="project" value="InterPro"/>
</dbReference>
<name>A0A7X0UCS6_9BURK</name>
<evidence type="ECO:0000256" key="1">
    <source>
        <dbReference type="PROSITE-ProRule" id="PRU00409"/>
    </source>
</evidence>
<dbReference type="AlphaFoldDB" id="A0A7X0UCS6"/>
<dbReference type="PANTHER" id="PTHR21621:SF0">
    <property type="entry name" value="BETA-CITRYLGLUTAMATE SYNTHASE B-RELATED"/>
    <property type="match status" value="1"/>
</dbReference>
<gene>
    <name evidence="3" type="ORF">HNP48_006487</name>
</gene>
<dbReference type="InterPro" id="IPR013815">
    <property type="entry name" value="ATP_grasp_subdomain_1"/>
</dbReference>